<reference evidence="1 2" key="1">
    <citation type="submission" date="2021-03" db="EMBL/GenBank/DDBJ databases">
        <authorList>
            <person name="King G.J."/>
            <person name="Bancroft I."/>
            <person name="Baten A."/>
            <person name="Bloomfield J."/>
            <person name="Borpatragohain P."/>
            <person name="He Z."/>
            <person name="Irish N."/>
            <person name="Irwin J."/>
            <person name="Liu K."/>
            <person name="Mauleon R.P."/>
            <person name="Moore J."/>
            <person name="Morris R."/>
            <person name="Ostergaard L."/>
            <person name="Wang B."/>
            <person name="Wells R."/>
        </authorList>
    </citation>
    <scope>NUCLEOTIDE SEQUENCE [LARGE SCALE GENOMIC DNA]</scope>
    <source>
        <strain evidence="1">R-o-18</strain>
        <tissue evidence="1">Leaf</tissue>
    </source>
</reference>
<name>A0ABQ7LSB0_BRACM</name>
<dbReference type="Proteomes" id="UP000823674">
    <property type="component" value="Chromosome A08"/>
</dbReference>
<accession>A0ABQ7LSB0</accession>
<protein>
    <submittedName>
        <fullName evidence="1">Uncharacterized protein</fullName>
    </submittedName>
</protein>
<dbReference type="EMBL" id="JADBGQ010000007">
    <property type="protein sequence ID" value="KAG5388334.1"/>
    <property type="molecule type" value="Genomic_DNA"/>
</dbReference>
<keyword evidence="2" id="KW-1185">Reference proteome</keyword>
<evidence type="ECO:0000313" key="2">
    <source>
        <dbReference type="Proteomes" id="UP000823674"/>
    </source>
</evidence>
<comment type="caution">
    <text evidence="1">The sequence shown here is derived from an EMBL/GenBank/DDBJ whole genome shotgun (WGS) entry which is preliminary data.</text>
</comment>
<organism evidence="1 2">
    <name type="scientific">Brassica rapa subsp. trilocularis</name>
    <dbReference type="NCBI Taxonomy" id="1813537"/>
    <lineage>
        <taxon>Eukaryota</taxon>
        <taxon>Viridiplantae</taxon>
        <taxon>Streptophyta</taxon>
        <taxon>Embryophyta</taxon>
        <taxon>Tracheophyta</taxon>
        <taxon>Spermatophyta</taxon>
        <taxon>Magnoliopsida</taxon>
        <taxon>eudicotyledons</taxon>
        <taxon>Gunneridae</taxon>
        <taxon>Pentapetalae</taxon>
        <taxon>rosids</taxon>
        <taxon>malvids</taxon>
        <taxon>Brassicales</taxon>
        <taxon>Brassicaceae</taxon>
        <taxon>Brassiceae</taxon>
        <taxon>Brassica</taxon>
    </lineage>
</organism>
<proteinExistence type="predicted"/>
<gene>
    <name evidence="1" type="primary">A08p008790.1_BraROA</name>
    <name evidence="1" type="ORF">IGI04_029875</name>
</gene>
<sequence>MPSQTCIVPLAIWQAGHGVPLAIWRVGRHRPTRHMANRIWTVPLDIWRAGHGPSHLPYGKPDEDVVLSIV</sequence>
<evidence type="ECO:0000313" key="1">
    <source>
        <dbReference type="EMBL" id="KAG5388334.1"/>
    </source>
</evidence>